<accession>A0A1C6RUX2</accession>
<evidence type="ECO:0000313" key="3">
    <source>
        <dbReference type="Proteomes" id="UP000198959"/>
    </source>
</evidence>
<proteinExistence type="predicted"/>
<name>A0A1C6RUX2_9ACTN</name>
<feature type="compositionally biased region" description="Basic residues" evidence="1">
    <location>
        <begin position="143"/>
        <end position="160"/>
    </location>
</feature>
<organism evidence="2 3">
    <name type="scientific">Micromonospora pallida</name>
    <dbReference type="NCBI Taxonomy" id="145854"/>
    <lineage>
        <taxon>Bacteria</taxon>
        <taxon>Bacillati</taxon>
        <taxon>Actinomycetota</taxon>
        <taxon>Actinomycetes</taxon>
        <taxon>Micromonosporales</taxon>
        <taxon>Micromonosporaceae</taxon>
        <taxon>Micromonospora</taxon>
    </lineage>
</organism>
<dbReference type="EMBL" id="FMHW01000002">
    <property type="protein sequence ID" value="SCL21018.1"/>
    <property type="molecule type" value="Genomic_DNA"/>
</dbReference>
<gene>
    <name evidence="2" type="ORF">GA0074692_1059</name>
</gene>
<reference evidence="3" key="1">
    <citation type="submission" date="2016-06" db="EMBL/GenBank/DDBJ databases">
        <authorList>
            <person name="Varghese N."/>
            <person name="Submissions Spin"/>
        </authorList>
    </citation>
    <scope>NUCLEOTIDE SEQUENCE [LARGE SCALE GENOMIC DNA]</scope>
    <source>
        <strain evidence="3">DSM 43817</strain>
    </source>
</reference>
<keyword evidence="3" id="KW-1185">Reference proteome</keyword>
<protein>
    <submittedName>
        <fullName evidence="2">Uncharacterized protein</fullName>
    </submittedName>
</protein>
<dbReference type="AlphaFoldDB" id="A0A1C6RUX2"/>
<feature type="region of interest" description="Disordered" evidence="1">
    <location>
        <begin position="136"/>
        <end position="160"/>
    </location>
</feature>
<evidence type="ECO:0000256" key="1">
    <source>
        <dbReference type="SAM" id="MobiDB-lite"/>
    </source>
</evidence>
<dbReference type="Proteomes" id="UP000198959">
    <property type="component" value="Unassembled WGS sequence"/>
</dbReference>
<evidence type="ECO:0000313" key="2">
    <source>
        <dbReference type="EMBL" id="SCL21018.1"/>
    </source>
</evidence>
<sequence length="160" mass="17196">MTSVISRLWLAENLPIRDGLYRAAGTARDAWADPTAPGGLALGEPFGLTEFLVPDPEEVTTITVALERELSDGSGHLVCGEGSYGSEGFFGRLDRNRQLLWVVYLEDENPFVDAHVDGTRATFTSSSGVTAVRLRPDTGGAARTRRPGPRRGHCGRARAG</sequence>
<dbReference type="RefSeq" id="WP_091639919.1">
    <property type="nucleotide sequence ID" value="NZ_FMHW01000002.1"/>
</dbReference>
<dbReference type="OrthoDB" id="4218858at2"/>